<dbReference type="PANTHER" id="PTHR33782">
    <property type="entry name" value="OS01G0121600 PROTEIN"/>
    <property type="match status" value="1"/>
</dbReference>
<keyword evidence="2" id="KW-0472">Membrane</keyword>
<evidence type="ECO:0000256" key="2">
    <source>
        <dbReference type="SAM" id="Phobius"/>
    </source>
</evidence>
<dbReference type="Proteomes" id="UP000436088">
    <property type="component" value="Unassembled WGS sequence"/>
</dbReference>
<evidence type="ECO:0000256" key="1">
    <source>
        <dbReference type="SAM" id="MobiDB-lite"/>
    </source>
</evidence>
<dbReference type="PANTHER" id="PTHR33782:SF5">
    <property type="entry name" value="MEDIATOR OF RNA POLYMERASE II TRANSCRIPTION SUBUNIT"/>
    <property type="match status" value="1"/>
</dbReference>
<proteinExistence type="predicted"/>
<gene>
    <name evidence="3" type="ORF">F3Y22_tig00112742pilonHSYRG00028</name>
</gene>
<feature type="compositionally biased region" description="Polar residues" evidence="1">
    <location>
        <begin position="68"/>
        <end position="77"/>
    </location>
</feature>
<keyword evidence="4" id="KW-1185">Reference proteome</keyword>
<organism evidence="3 4">
    <name type="scientific">Hibiscus syriacus</name>
    <name type="common">Rose of Sharon</name>
    <dbReference type="NCBI Taxonomy" id="106335"/>
    <lineage>
        <taxon>Eukaryota</taxon>
        <taxon>Viridiplantae</taxon>
        <taxon>Streptophyta</taxon>
        <taxon>Embryophyta</taxon>
        <taxon>Tracheophyta</taxon>
        <taxon>Spermatophyta</taxon>
        <taxon>Magnoliopsida</taxon>
        <taxon>eudicotyledons</taxon>
        <taxon>Gunneridae</taxon>
        <taxon>Pentapetalae</taxon>
        <taxon>rosids</taxon>
        <taxon>malvids</taxon>
        <taxon>Malvales</taxon>
        <taxon>Malvaceae</taxon>
        <taxon>Malvoideae</taxon>
        <taxon>Hibiscus</taxon>
    </lineage>
</organism>
<keyword evidence="2" id="KW-0812">Transmembrane</keyword>
<dbReference type="AlphaFoldDB" id="A0A6A2XBB9"/>
<dbReference type="EMBL" id="VEPZ02001643">
    <property type="protein sequence ID" value="KAE8664615.1"/>
    <property type="molecule type" value="Genomic_DNA"/>
</dbReference>
<feature type="transmembrane region" description="Helical" evidence="2">
    <location>
        <begin position="158"/>
        <end position="179"/>
    </location>
</feature>
<keyword evidence="2" id="KW-1133">Transmembrane helix</keyword>
<name>A0A6A2XBB9_HIBSY</name>
<reference evidence="3" key="1">
    <citation type="submission" date="2019-09" db="EMBL/GenBank/DDBJ databases">
        <title>Draft genome information of white flower Hibiscus syriacus.</title>
        <authorList>
            <person name="Kim Y.-M."/>
        </authorList>
    </citation>
    <scope>NUCLEOTIDE SEQUENCE [LARGE SCALE GENOMIC DNA]</scope>
    <source>
        <strain evidence="3">YM2019G1</strain>
    </source>
</reference>
<sequence length="195" mass="21908">MLSNTVSPPPPVVPTVISNYKNTVNPNAIIRYQPKPMGSKSMCITPLLPRLPPLLPRLPNHRPRKSTFKTTPTISASRRSDNDDPNCNCGGGRTRRPVDENMIVLRKRIHEMKMIERNYEPPADWMEWEKHYYTSYDSIICDVLGVLQSMLMNTRPSLAVGMVALIVLSFPASAAFVVLNAVDVTKRIVETGIHL</sequence>
<evidence type="ECO:0000313" key="4">
    <source>
        <dbReference type="Proteomes" id="UP000436088"/>
    </source>
</evidence>
<feature type="region of interest" description="Disordered" evidence="1">
    <location>
        <begin position="55"/>
        <end position="94"/>
    </location>
</feature>
<protein>
    <submittedName>
        <fullName evidence="3">ABC transporter G family member 7-like</fullName>
    </submittedName>
</protein>
<comment type="caution">
    <text evidence="3">The sequence shown here is derived from an EMBL/GenBank/DDBJ whole genome shotgun (WGS) entry which is preliminary data.</text>
</comment>
<evidence type="ECO:0000313" key="3">
    <source>
        <dbReference type="EMBL" id="KAE8664615.1"/>
    </source>
</evidence>
<accession>A0A6A2XBB9</accession>